<dbReference type="InterPro" id="IPR004821">
    <property type="entry name" value="Cyt_trans-like"/>
</dbReference>
<evidence type="ECO:0000259" key="12">
    <source>
        <dbReference type="Pfam" id="PF01467"/>
    </source>
</evidence>
<evidence type="ECO:0000256" key="3">
    <source>
        <dbReference type="ARBA" id="ARBA00009014"/>
    </source>
</evidence>
<keyword evidence="5 11" id="KW-0808">Transferase</keyword>
<gene>
    <name evidence="11" type="primary">nadD</name>
    <name evidence="13" type="ORF">AVDCRST_MAG19-1602</name>
</gene>
<evidence type="ECO:0000256" key="8">
    <source>
        <dbReference type="ARBA" id="ARBA00022840"/>
    </source>
</evidence>
<evidence type="ECO:0000256" key="10">
    <source>
        <dbReference type="ARBA" id="ARBA00048721"/>
    </source>
</evidence>
<keyword evidence="8 11" id="KW-0067">ATP-binding</keyword>
<dbReference type="GO" id="GO:0009435">
    <property type="term" value="P:NAD+ biosynthetic process"/>
    <property type="evidence" value="ECO:0007669"/>
    <property type="project" value="UniProtKB-UniRule"/>
</dbReference>
<comment type="pathway">
    <text evidence="2 11">Cofactor biosynthesis; NAD(+) biosynthesis; deamido-NAD(+) from nicotinate D-ribonucleotide: step 1/1.</text>
</comment>
<protein>
    <recommendedName>
        <fullName evidence="11">Probable nicotinate-nucleotide adenylyltransferase</fullName>
        <ecNumber evidence="11">2.7.7.18</ecNumber>
    </recommendedName>
    <alternativeName>
        <fullName evidence="11">Deamido-NAD(+) diphosphorylase</fullName>
    </alternativeName>
    <alternativeName>
        <fullName evidence="11">Deamido-NAD(+) pyrophosphorylase</fullName>
    </alternativeName>
    <alternativeName>
        <fullName evidence="11">Nicotinate mononucleotide adenylyltransferase</fullName>
        <shortName evidence="11">NaMN adenylyltransferase</shortName>
    </alternativeName>
</protein>
<dbReference type="PANTHER" id="PTHR39321">
    <property type="entry name" value="NICOTINATE-NUCLEOTIDE ADENYLYLTRANSFERASE-RELATED"/>
    <property type="match status" value="1"/>
</dbReference>
<dbReference type="Gene3D" id="3.40.50.620">
    <property type="entry name" value="HUPs"/>
    <property type="match status" value="1"/>
</dbReference>
<dbReference type="AlphaFoldDB" id="A0A6J4U6H0"/>
<dbReference type="GO" id="GO:0005524">
    <property type="term" value="F:ATP binding"/>
    <property type="evidence" value="ECO:0007669"/>
    <property type="project" value="UniProtKB-KW"/>
</dbReference>
<comment type="function">
    <text evidence="1 11">Catalyzes the reversible adenylation of nicotinate mononucleotide (NaMN) to nicotinic acid adenine dinucleotide (NaAD).</text>
</comment>
<sequence>MGDRKYASPRLGVFGGTFDPPHVGHLIVAAELRHALRLDRVLFVPAGCPPHKPQPLSDDADRLAMVRLAIEGDPAFAVSTVDVDRGGPSYSVDLLTILRAEHPAATLVFLMGEDSLRDFPSWRRPGTIATIAELGVASRPGVVADLAAVERAVPETAGRIVLVPTPSIGVSSRDLRRRVVSGATIAHQVPMAVERYIHNRGLYQK</sequence>
<evidence type="ECO:0000256" key="11">
    <source>
        <dbReference type="HAMAP-Rule" id="MF_00244"/>
    </source>
</evidence>
<evidence type="ECO:0000313" key="13">
    <source>
        <dbReference type="EMBL" id="CAA9541939.1"/>
    </source>
</evidence>
<dbReference type="InterPro" id="IPR005248">
    <property type="entry name" value="NadD/NMNAT"/>
</dbReference>
<accession>A0A6J4U6H0</accession>
<evidence type="ECO:0000256" key="6">
    <source>
        <dbReference type="ARBA" id="ARBA00022695"/>
    </source>
</evidence>
<dbReference type="EMBL" id="CADCWL010000001">
    <property type="protein sequence ID" value="CAA9541939.1"/>
    <property type="molecule type" value="Genomic_DNA"/>
</dbReference>
<dbReference type="EC" id="2.7.7.18" evidence="11"/>
<dbReference type="HAMAP" id="MF_00244">
    <property type="entry name" value="NaMN_adenylyltr"/>
    <property type="match status" value="1"/>
</dbReference>
<dbReference type="SUPFAM" id="SSF52374">
    <property type="entry name" value="Nucleotidylyl transferase"/>
    <property type="match status" value="1"/>
</dbReference>
<evidence type="ECO:0000256" key="5">
    <source>
        <dbReference type="ARBA" id="ARBA00022679"/>
    </source>
</evidence>
<organism evidence="13">
    <name type="scientific">uncultured Thermomicrobiales bacterium</name>
    <dbReference type="NCBI Taxonomy" id="1645740"/>
    <lineage>
        <taxon>Bacteria</taxon>
        <taxon>Pseudomonadati</taxon>
        <taxon>Thermomicrobiota</taxon>
        <taxon>Thermomicrobia</taxon>
        <taxon>Thermomicrobiales</taxon>
        <taxon>environmental samples</taxon>
    </lineage>
</organism>
<dbReference type="GO" id="GO:0004515">
    <property type="term" value="F:nicotinate-nucleotide adenylyltransferase activity"/>
    <property type="evidence" value="ECO:0007669"/>
    <property type="project" value="UniProtKB-UniRule"/>
</dbReference>
<evidence type="ECO:0000256" key="7">
    <source>
        <dbReference type="ARBA" id="ARBA00022741"/>
    </source>
</evidence>
<dbReference type="NCBIfam" id="NF000840">
    <property type="entry name" value="PRK00071.1-3"/>
    <property type="match status" value="1"/>
</dbReference>
<keyword evidence="7 11" id="KW-0547">Nucleotide-binding</keyword>
<dbReference type="Pfam" id="PF01467">
    <property type="entry name" value="CTP_transf_like"/>
    <property type="match status" value="1"/>
</dbReference>
<proteinExistence type="inferred from homology"/>
<keyword evidence="6 11" id="KW-0548">Nucleotidyltransferase</keyword>
<evidence type="ECO:0000256" key="2">
    <source>
        <dbReference type="ARBA" id="ARBA00005019"/>
    </source>
</evidence>
<evidence type="ECO:0000256" key="1">
    <source>
        <dbReference type="ARBA" id="ARBA00002324"/>
    </source>
</evidence>
<keyword evidence="4 11" id="KW-0662">Pyridine nucleotide biosynthesis</keyword>
<evidence type="ECO:0000256" key="4">
    <source>
        <dbReference type="ARBA" id="ARBA00022642"/>
    </source>
</evidence>
<dbReference type="NCBIfam" id="TIGR00482">
    <property type="entry name" value="nicotinate (nicotinamide) nucleotide adenylyltransferase"/>
    <property type="match status" value="1"/>
</dbReference>
<comment type="catalytic activity">
    <reaction evidence="10 11">
        <text>nicotinate beta-D-ribonucleotide + ATP + H(+) = deamido-NAD(+) + diphosphate</text>
        <dbReference type="Rhea" id="RHEA:22860"/>
        <dbReference type="ChEBI" id="CHEBI:15378"/>
        <dbReference type="ChEBI" id="CHEBI:30616"/>
        <dbReference type="ChEBI" id="CHEBI:33019"/>
        <dbReference type="ChEBI" id="CHEBI:57502"/>
        <dbReference type="ChEBI" id="CHEBI:58437"/>
        <dbReference type="EC" id="2.7.7.18"/>
    </reaction>
</comment>
<comment type="similarity">
    <text evidence="3 11">Belongs to the NadD family.</text>
</comment>
<dbReference type="CDD" id="cd02165">
    <property type="entry name" value="NMNAT"/>
    <property type="match status" value="1"/>
</dbReference>
<evidence type="ECO:0000256" key="9">
    <source>
        <dbReference type="ARBA" id="ARBA00023027"/>
    </source>
</evidence>
<dbReference type="NCBIfam" id="TIGR00125">
    <property type="entry name" value="cyt_tran_rel"/>
    <property type="match status" value="1"/>
</dbReference>
<feature type="domain" description="Cytidyltransferase-like" evidence="12">
    <location>
        <begin position="13"/>
        <end position="178"/>
    </location>
</feature>
<dbReference type="UniPathway" id="UPA00253">
    <property type="reaction ID" value="UER00332"/>
</dbReference>
<dbReference type="PANTHER" id="PTHR39321:SF3">
    <property type="entry name" value="PHOSPHOPANTETHEINE ADENYLYLTRANSFERASE"/>
    <property type="match status" value="1"/>
</dbReference>
<reference evidence="13" key="1">
    <citation type="submission" date="2020-02" db="EMBL/GenBank/DDBJ databases">
        <authorList>
            <person name="Meier V. D."/>
        </authorList>
    </citation>
    <scope>NUCLEOTIDE SEQUENCE</scope>
    <source>
        <strain evidence="13">AVDCRST_MAG19</strain>
    </source>
</reference>
<dbReference type="InterPro" id="IPR014729">
    <property type="entry name" value="Rossmann-like_a/b/a_fold"/>
</dbReference>
<keyword evidence="9 11" id="KW-0520">NAD</keyword>
<name>A0A6J4U6H0_9BACT</name>